<name>A0A1G9SKH3_9EURY</name>
<evidence type="ECO:0000313" key="3">
    <source>
        <dbReference type="Proteomes" id="UP000199370"/>
    </source>
</evidence>
<dbReference type="AlphaFoldDB" id="A0A1G9SKH3"/>
<accession>A0A1G9SKH3</accession>
<evidence type="ECO:0000256" key="1">
    <source>
        <dbReference type="SAM" id="MobiDB-lite"/>
    </source>
</evidence>
<protein>
    <submittedName>
        <fullName evidence="2">Uncharacterized protein</fullName>
    </submittedName>
</protein>
<dbReference type="EMBL" id="FNIA01000001">
    <property type="protein sequence ID" value="SDM35912.1"/>
    <property type="molecule type" value="Genomic_DNA"/>
</dbReference>
<reference evidence="2 3" key="1">
    <citation type="submission" date="2016-10" db="EMBL/GenBank/DDBJ databases">
        <authorList>
            <person name="de Groot N.N."/>
        </authorList>
    </citation>
    <scope>NUCLEOTIDE SEQUENCE [LARGE SCALE GENOMIC DNA]</scope>
    <source>
        <strain evidence="3">EB21,IBRC-M 10013,KCTC 4048</strain>
    </source>
</reference>
<keyword evidence="3" id="KW-1185">Reference proteome</keyword>
<sequence length="127" mass="13829">MVPEAFHTFENADYLRTEDEVSRLEGPVVGDNMGHHMLALDAADVGQNSTLVTVADRVVPADRREPIRAAVASGSVELSADESERFRSVLGEAGFVCTAHAVVESSPTMRGDSRRHKNPRPTGNWSR</sequence>
<gene>
    <name evidence="2" type="ORF">SAMN05192554_101237</name>
</gene>
<feature type="region of interest" description="Disordered" evidence="1">
    <location>
        <begin position="104"/>
        <end position="127"/>
    </location>
</feature>
<organism evidence="2 3">
    <name type="scientific">Haloarchaeobius iranensis</name>
    <dbReference type="NCBI Taxonomy" id="996166"/>
    <lineage>
        <taxon>Archaea</taxon>
        <taxon>Methanobacteriati</taxon>
        <taxon>Methanobacteriota</taxon>
        <taxon>Stenosarchaea group</taxon>
        <taxon>Halobacteria</taxon>
        <taxon>Halobacteriales</taxon>
        <taxon>Halorubellaceae</taxon>
        <taxon>Haloarchaeobius</taxon>
    </lineage>
</organism>
<evidence type="ECO:0000313" key="2">
    <source>
        <dbReference type="EMBL" id="SDM35912.1"/>
    </source>
</evidence>
<dbReference type="Proteomes" id="UP000199370">
    <property type="component" value="Unassembled WGS sequence"/>
</dbReference>
<proteinExistence type="predicted"/>